<dbReference type="Pfam" id="PF12833">
    <property type="entry name" value="HTH_18"/>
    <property type="match status" value="1"/>
</dbReference>
<evidence type="ECO:0000256" key="4">
    <source>
        <dbReference type="SAM" id="MobiDB-lite"/>
    </source>
</evidence>
<name>A0A1M7S9B6_9RHOB</name>
<keyword evidence="3" id="KW-0804">Transcription</keyword>
<dbReference type="SUPFAM" id="SSF46689">
    <property type="entry name" value="Homeodomain-like"/>
    <property type="match status" value="1"/>
</dbReference>
<dbReference type="AlphaFoldDB" id="A0A1M7S9B6"/>
<feature type="compositionally biased region" description="Gly residues" evidence="4">
    <location>
        <begin position="134"/>
        <end position="154"/>
    </location>
</feature>
<proteinExistence type="predicted"/>
<sequence>MNRQNDSQGAAPSPRARALTLAAEEIMRARMTEPLTAAAVARDVGVTLRRLQMAFREMGREPPRERLTNMRLDLARARLDSPGPHEGVSEIALACGFNHLGRFAAAYRARFGEAPSATLRRARRTGAGAKARTGGDGDGNGGAGGAGGAAGSGAGPADDGAKLAAPARRPAQAPGRRAAEGAFDCEGGPESGAPASARRRRRRPAPGRPSEPPARAESGAAEGSGGEQGRPEGEDAADGAAGARRLGAAR</sequence>
<feature type="compositionally biased region" description="Low complexity" evidence="4">
    <location>
        <begin position="238"/>
        <end position="250"/>
    </location>
</feature>
<organism evidence="6 7">
    <name type="scientific">Oceanicella actignis</name>
    <dbReference type="NCBI Taxonomy" id="1189325"/>
    <lineage>
        <taxon>Bacteria</taxon>
        <taxon>Pseudomonadati</taxon>
        <taxon>Pseudomonadota</taxon>
        <taxon>Alphaproteobacteria</taxon>
        <taxon>Rhodobacterales</taxon>
        <taxon>Paracoccaceae</taxon>
        <taxon>Oceanicella</taxon>
    </lineage>
</organism>
<feature type="domain" description="HTH araC/xylS-type" evidence="5">
    <location>
        <begin position="21"/>
        <end position="121"/>
    </location>
</feature>
<keyword evidence="1" id="KW-0805">Transcription regulation</keyword>
<dbReference type="PANTHER" id="PTHR47893:SF1">
    <property type="entry name" value="REGULATORY PROTEIN PCHR"/>
    <property type="match status" value="1"/>
</dbReference>
<evidence type="ECO:0000313" key="7">
    <source>
        <dbReference type="Proteomes" id="UP000184066"/>
    </source>
</evidence>
<gene>
    <name evidence="6" type="ORF">SAMN05216200_102106</name>
</gene>
<keyword evidence="2 6" id="KW-0238">DNA-binding</keyword>
<dbReference type="STRING" id="1189325.SAMN04488119_103402"/>
<feature type="compositionally biased region" description="Low complexity" evidence="4">
    <location>
        <begin position="118"/>
        <end position="132"/>
    </location>
</feature>
<feature type="region of interest" description="Disordered" evidence="4">
    <location>
        <begin position="118"/>
        <end position="250"/>
    </location>
</feature>
<dbReference type="EMBL" id="FRDL01000002">
    <property type="protein sequence ID" value="SHN55259.1"/>
    <property type="molecule type" value="Genomic_DNA"/>
</dbReference>
<evidence type="ECO:0000256" key="2">
    <source>
        <dbReference type="ARBA" id="ARBA00023125"/>
    </source>
</evidence>
<evidence type="ECO:0000259" key="5">
    <source>
        <dbReference type="PROSITE" id="PS01124"/>
    </source>
</evidence>
<dbReference type="PROSITE" id="PS00041">
    <property type="entry name" value="HTH_ARAC_FAMILY_1"/>
    <property type="match status" value="1"/>
</dbReference>
<dbReference type="GO" id="GO:0003700">
    <property type="term" value="F:DNA-binding transcription factor activity"/>
    <property type="evidence" value="ECO:0007669"/>
    <property type="project" value="InterPro"/>
</dbReference>
<keyword evidence="7" id="KW-1185">Reference proteome</keyword>
<protein>
    <submittedName>
        <fullName evidence="6">AraC-type DNA-binding protein</fullName>
    </submittedName>
</protein>
<dbReference type="RefSeq" id="WP_072746204.1">
    <property type="nucleotide sequence ID" value="NZ_FOHL01000003.1"/>
</dbReference>
<evidence type="ECO:0000313" key="6">
    <source>
        <dbReference type="EMBL" id="SHN55259.1"/>
    </source>
</evidence>
<dbReference type="Proteomes" id="UP000184066">
    <property type="component" value="Unassembled WGS sequence"/>
</dbReference>
<dbReference type="GO" id="GO:0043565">
    <property type="term" value="F:sequence-specific DNA binding"/>
    <property type="evidence" value="ECO:0007669"/>
    <property type="project" value="InterPro"/>
</dbReference>
<dbReference type="SMART" id="SM00342">
    <property type="entry name" value="HTH_ARAC"/>
    <property type="match status" value="1"/>
</dbReference>
<reference evidence="6 7" key="1">
    <citation type="submission" date="2016-12" db="EMBL/GenBank/DDBJ databases">
        <authorList>
            <person name="Song W.-J."/>
            <person name="Kurnit D.M."/>
        </authorList>
    </citation>
    <scope>NUCLEOTIDE SEQUENCE [LARGE SCALE GENOMIC DNA]</scope>
    <source>
        <strain evidence="6 7">CGMCC 1.10808</strain>
    </source>
</reference>
<accession>A0A1M7S9B6</accession>
<dbReference type="InterPro" id="IPR053142">
    <property type="entry name" value="PchR_regulatory_protein"/>
</dbReference>
<evidence type="ECO:0000256" key="1">
    <source>
        <dbReference type="ARBA" id="ARBA00023015"/>
    </source>
</evidence>
<evidence type="ECO:0000256" key="3">
    <source>
        <dbReference type="ARBA" id="ARBA00023163"/>
    </source>
</evidence>
<dbReference type="InterPro" id="IPR018060">
    <property type="entry name" value="HTH_AraC"/>
</dbReference>
<dbReference type="InterPro" id="IPR009057">
    <property type="entry name" value="Homeodomain-like_sf"/>
</dbReference>
<dbReference type="PANTHER" id="PTHR47893">
    <property type="entry name" value="REGULATORY PROTEIN PCHR"/>
    <property type="match status" value="1"/>
</dbReference>
<dbReference type="InterPro" id="IPR018062">
    <property type="entry name" value="HTH_AraC-typ_CS"/>
</dbReference>
<dbReference type="Gene3D" id="1.10.10.60">
    <property type="entry name" value="Homeodomain-like"/>
    <property type="match status" value="1"/>
</dbReference>
<feature type="compositionally biased region" description="Low complexity" evidence="4">
    <location>
        <begin position="155"/>
        <end position="182"/>
    </location>
</feature>
<dbReference type="PROSITE" id="PS01124">
    <property type="entry name" value="HTH_ARAC_FAMILY_2"/>
    <property type="match status" value="1"/>
</dbReference>